<comment type="similarity">
    <text evidence="1">Belongs to the UDP-glycosyltransferase family.</text>
</comment>
<evidence type="ECO:0000256" key="2">
    <source>
        <dbReference type="ARBA" id="ARBA00022679"/>
    </source>
</evidence>
<dbReference type="PANTHER" id="PTHR48049">
    <property type="entry name" value="GLYCOSYLTRANSFERASE"/>
    <property type="match status" value="1"/>
</dbReference>
<dbReference type="EC" id="2.4.2.51" evidence="3"/>
<gene>
    <name evidence="3" type="ORF">Din_041219</name>
</gene>
<evidence type="ECO:0000313" key="3">
    <source>
        <dbReference type="EMBL" id="MPA71778.1"/>
    </source>
</evidence>
<reference evidence="3" key="1">
    <citation type="submission" date="2019-08" db="EMBL/GenBank/DDBJ databases">
        <title>Reference gene set and small RNA set construction with multiple tissues from Davidia involucrata Baill.</title>
        <authorList>
            <person name="Yang H."/>
            <person name="Zhou C."/>
            <person name="Li G."/>
            <person name="Wang J."/>
            <person name="Gao P."/>
            <person name="Wang M."/>
            <person name="Wang R."/>
            <person name="Zhao Y."/>
        </authorList>
    </citation>
    <scope>NUCLEOTIDE SEQUENCE</scope>
    <source>
        <tissue evidence="3">Mixed with DoveR01_LX</tissue>
    </source>
</reference>
<dbReference type="SUPFAM" id="SSF53756">
    <property type="entry name" value="UDP-Glycosyltransferase/glycogen phosphorylase"/>
    <property type="match status" value="1"/>
</dbReference>
<sequence>MQPQIKTLLSQLKPHFVFFDFAQDWLPQLSSELGIKTIFFSVFTALSTAYVTVPVRLRLTGDKNTPTIEDMKIPPPGFPHATSKTGTSLQTFQARDLLYVFKSFHGGSSVDDRVLTCLKGCSAILAKTCKDMEAPYIDFVKTQFDKPVLLCGPVILESPSGVLEDRWATWLGQFPSKSVIFCSFGSETFLKDDQIKELVLGLELTDLPFCVVLKFPANVDSHVELIRALPEGFLERVKGKGMVHAGWVQQQHILAHNSVGCYLCHAGFSSVIEALVNDCQLVMLSQKGDQFLNSKLMSEDLKAGVEVNRRDEDGHFGKEDICMATKTVMVEVEKEPGKTIRANQKKWREFLLNKEIQNKFVTDLVGDMKAMA</sequence>
<dbReference type="InterPro" id="IPR002213">
    <property type="entry name" value="UDP_glucos_trans"/>
</dbReference>
<dbReference type="EMBL" id="GHES01041219">
    <property type="protein sequence ID" value="MPA71778.1"/>
    <property type="molecule type" value="Transcribed_RNA"/>
</dbReference>
<protein>
    <submittedName>
        <fullName evidence="3">Putative anthocyanidin 3-O-glucosyltransferase</fullName>
        <ecNumber evidence="3">2.4.2.51</ecNumber>
    </submittedName>
</protein>
<organism evidence="3">
    <name type="scientific">Davidia involucrata</name>
    <name type="common">Dove tree</name>
    <dbReference type="NCBI Taxonomy" id="16924"/>
    <lineage>
        <taxon>Eukaryota</taxon>
        <taxon>Viridiplantae</taxon>
        <taxon>Streptophyta</taxon>
        <taxon>Embryophyta</taxon>
        <taxon>Tracheophyta</taxon>
        <taxon>Spermatophyta</taxon>
        <taxon>Magnoliopsida</taxon>
        <taxon>eudicotyledons</taxon>
        <taxon>Gunneridae</taxon>
        <taxon>Pentapetalae</taxon>
        <taxon>asterids</taxon>
        <taxon>Cornales</taxon>
        <taxon>Nyssaceae</taxon>
        <taxon>Davidia</taxon>
    </lineage>
</organism>
<dbReference type="Pfam" id="PF00201">
    <property type="entry name" value="UDPGT"/>
    <property type="match status" value="1"/>
</dbReference>
<dbReference type="GO" id="GO:0035251">
    <property type="term" value="F:UDP-glucosyltransferase activity"/>
    <property type="evidence" value="ECO:0007669"/>
    <property type="project" value="InterPro"/>
</dbReference>
<dbReference type="InterPro" id="IPR050481">
    <property type="entry name" value="UDP-glycosyltransf_plant"/>
</dbReference>
<dbReference type="GO" id="GO:0102580">
    <property type="term" value="F:cyanidin 3-O-glucoside 2-O''-xylosyltransferase activity"/>
    <property type="evidence" value="ECO:0007669"/>
    <property type="project" value="UniProtKB-EC"/>
</dbReference>
<dbReference type="AlphaFoldDB" id="A0A5B7BTE7"/>
<dbReference type="Gene3D" id="3.40.50.2000">
    <property type="entry name" value="Glycogen Phosphorylase B"/>
    <property type="match status" value="2"/>
</dbReference>
<accession>A0A5B7BTE7</accession>
<dbReference type="CDD" id="cd03784">
    <property type="entry name" value="GT1_Gtf-like"/>
    <property type="match status" value="1"/>
</dbReference>
<evidence type="ECO:0000256" key="1">
    <source>
        <dbReference type="ARBA" id="ARBA00009995"/>
    </source>
</evidence>
<keyword evidence="3" id="KW-0328">Glycosyltransferase</keyword>
<keyword evidence="2 3" id="KW-0808">Transferase</keyword>
<name>A0A5B7BTE7_DAVIN</name>
<proteinExistence type="inferred from homology"/>
<dbReference type="PANTHER" id="PTHR48049:SF84">
    <property type="entry name" value="UDP-GLYCOSYLTRANSFERASE 79A6"/>
    <property type="match status" value="1"/>
</dbReference>
<dbReference type="FunFam" id="3.40.50.2000:FF:000037">
    <property type="entry name" value="Glycosyltransferase"/>
    <property type="match status" value="1"/>
</dbReference>